<dbReference type="Proteomes" id="UP000664534">
    <property type="component" value="Unassembled WGS sequence"/>
</dbReference>
<dbReference type="PANTHER" id="PTHR19241">
    <property type="entry name" value="ATP-BINDING CASSETTE TRANSPORTER"/>
    <property type="match status" value="1"/>
</dbReference>
<keyword evidence="5" id="KW-0547">Nucleotide-binding</keyword>
<feature type="transmembrane region" description="Helical" evidence="11">
    <location>
        <begin position="1398"/>
        <end position="1418"/>
    </location>
</feature>
<dbReference type="OrthoDB" id="245989at2759"/>
<dbReference type="GO" id="GO:0140359">
    <property type="term" value="F:ABC-type transporter activity"/>
    <property type="evidence" value="ECO:0007669"/>
    <property type="project" value="InterPro"/>
</dbReference>
<dbReference type="SMART" id="SM00382">
    <property type="entry name" value="AAA"/>
    <property type="match status" value="2"/>
</dbReference>
<feature type="region of interest" description="Disordered" evidence="10">
    <location>
        <begin position="1"/>
        <end position="21"/>
    </location>
</feature>
<dbReference type="GO" id="GO:0016020">
    <property type="term" value="C:membrane"/>
    <property type="evidence" value="ECO:0007669"/>
    <property type="project" value="UniProtKB-SubCell"/>
</dbReference>
<dbReference type="SUPFAM" id="SSF52540">
    <property type="entry name" value="P-loop containing nucleoside triphosphate hydrolases"/>
    <property type="match status" value="2"/>
</dbReference>
<organism evidence="13 14">
    <name type="scientific">Imshaugia aleurites</name>
    <dbReference type="NCBI Taxonomy" id="172621"/>
    <lineage>
        <taxon>Eukaryota</taxon>
        <taxon>Fungi</taxon>
        <taxon>Dikarya</taxon>
        <taxon>Ascomycota</taxon>
        <taxon>Pezizomycotina</taxon>
        <taxon>Lecanoromycetes</taxon>
        <taxon>OSLEUM clade</taxon>
        <taxon>Lecanoromycetidae</taxon>
        <taxon>Lecanorales</taxon>
        <taxon>Lecanorineae</taxon>
        <taxon>Parmeliaceae</taxon>
        <taxon>Imshaugia</taxon>
    </lineage>
</organism>
<reference evidence="13" key="1">
    <citation type="submission" date="2021-03" db="EMBL/GenBank/DDBJ databases">
        <authorList>
            <person name="Tagirdzhanova G."/>
        </authorList>
    </citation>
    <scope>NUCLEOTIDE SEQUENCE</scope>
</reference>
<evidence type="ECO:0000256" key="3">
    <source>
        <dbReference type="ARBA" id="ARBA00022448"/>
    </source>
</evidence>
<dbReference type="GO" id="GO:0016887">
    <property type="term" value="F:ATP hydrolysis activity"/>
    <property type="evidence" value="ECO:0007669"/>
    <property type="project" value="InterPro"/>
</dbReference>
<keyword evidence="4 11" id="KW-0812">Transmembrane</keyword>
<keyword evidence="14" id="KW-1185">Reference proteome</keyword>
<comment type="subcellular location">
    <subcellularLocation>
        <location evidence="1">Membrane</location>
        <topology evidence="1">Multi-pass membrane protein</topology>
    </subcellularLocation>
</comment>
<dbReference type="Pfam" id="PF19055">
    <property type="entry name" value="ABC2_membrane_7"/>
    <property type="match status" value="1"/>
</dbReference>
<evidence type="ECO:0000256" key="7">
    <source>
        <dbReference type="ARBA" id="ARBA00022989"/>
    </source>
</evidence>
<protein>
    <recommendedName>
        <fullName evidence="12">ABC transporter domain-containing protein</fullName>
    </recommendedName>
</protein>
<dbReference type="FunFam" id="3.40.50.300:FF:002416">
    <property type="entry name" value="ABC multidrug transporter (Eurofung)"/>
    <property type="match status" value="1"/>
</dbReference>
<comment type="similarity">
    <text evidence="2">Belongs to the ABC transporter superfamily. ABCG family. PDR (TC 3.A.1.205) subfamily.</text>
</comment>
<feature type="compositionally biased region" description="Polar residues" evidence="10">
    <location>
        <begin position="52"/>
        <end position="64"/>
    </location>
</feature>
<keyword evidence="3" id="KW-0813">Transport</keyword>
<evidence type="ECO:0000256" key="4">
    <source>
        <dbReference type="ARBA" id="ARBA00022692"/>
    </source>
</evidence>
<dbReference type="PROSITE" id="PS00211">
    <property type="entry name" value="ABC_TRANSPORTER_1"/>
    <property type="match status" value="1"/>
</dbReference>
<feature type="transmembrane region" description="Helical" evidence="11">
    <location>
        <begin position="613"/>
        <end position="630"/>
    </location>
</feature>
<dbReference type="Pfam" id="PF06422">
    <property type="entry name" value="PDR_CDR"/>
    <property type="match status" value="1"/>
</dbReference>
<keyword evidence="8 11" id="KW-0472">Membrane</keyword>
<proteinExistence type="inferred from homology"/>
<dbReference type="FunFam" id="3.40.50.300:FF:000054">
    <property type="entry name" value="ABC multidrug transporter atrF"/>
    <property type="match status" value="1"/>
</dbReference>
<feature type="compositionally biased region" description="Basic and acidic residues" evidence="10">
    <location>
        <begin position="1"/>
        <end position="14"/>
    </location>
</feature>
<evidence type="ECO:0000256" key="2">
    <source>
        <dbReference type="ARBA" id="ARBA00006012"/>
    </source>
</evidence>
<evidence type="ECO:0000256" key="5">
    <source>
        <dbReference type="ARBA" id="ARBA00022741"/>
    </source>
</evidence>
<evidence type="ECO:0000256" key="11">
    <source>
        <dbReference type="SAM" id="Phobius"/>
    </source>
</evidence>
<sequence>MASSSEPERPHISEHGAWPSASANSFRQSYLAPADGLHTHTSPDCATAVANVASSDDNPSSNHNGGILASTEAEPFASDDRTAVPSPADTQPEAVPSTIFTAPAEPTPTLRESQLIENEREDELGGFEPIKTATSNKPASRPGLPNRTSSRMTEDDLFRAFSRRKTNQSGRQGSFMTEDEANAAGEEQAEIERLMSRMFGKDRQANSEDEKTRHVGLVFKNLTVKGMGLGAALQPTLADPFLGIPRKVAALFTGGPKKVVGGKPPIRTILNDFSGCVRPGQMLLVLGRPGSGCSTFLKVLANQRFGYESIDGDVTYGGTDAKTMGKNYRGEILYNPEDDLHYATLSVKNTLKFALKTRTPGKESRNEGESRADYVKEFLRVVSKLFWIEHTMNTKVGNEFVRGVSGGEKKRVSIAEAMITKASTQCWDNSTRGLDASTALEYVQSLRSLTNMAHISTSVALYQAGESLYDLFDKVVLIDGGKCLYYGPTEEAAGYFENLGFVRPQRWTTADFLTSVSDPHERQIRDGYEHRIPRSPEQFEAAYKKSSTFEDNNRDIESFEQEAEQQRQQRLGATTKATKQKNYTLPYHKQIWACTHRQFLVMFGDKQSLGGKWGGILFQALIVGSLFFDMPKTSAGVFERGGVMFFMLLFNALLALAELTAAFESRPILLKHKSFSFYRPSAYAIAQTVVDVPLVLIQVLIFDLVVYFMSNLSRTPSQFFISLLILWIITMTMYSFFRALGALCKSLDTATRLTGVAIQALVVYTGYLIPPQKMHPWFKWLIWINPVQYGFEALMSNEFYNLEIECVPPYIVPEGPGATTQYQSCLLQGSQPGSTTVSGANYIETAFTYKRDHLWRDFGIIAAFWIFFVVLTMIGMELQKPNAGGGAVTIFKRGQTPKSVARAMDNGSIPEDEEKQLAIAGDEKLAEDSTSSDSELVKGVAKNDAIFTFTNVNYTIPYEKGERKLLNDIQGFVRPGKLTALMGASGAGKTTLLNTLAQRINFGIVAGDFLVDGRPLPRSFQRATGFAEQMDVHEPTGTIREALRFSALLRQPKEVTIEEKYEYCERIIDLLEMRSIAGATIGTTGAGLNQEQRKRVTIGVELASKPELLMFLDEPTSGLDSGAAFNIVRFLRKLADSGQALLVTIHQPSSVLFEYFDELILLKSGGNMVYHGELGKDSRRLIDYFERNGAHKCPPRANPAEYMLEAIGAGDPTYQGKDWGEVWASSTEHGERIEEIQSMISSRRNASVGEKTRDDREYAMPLGTQVYTVVHRSFVAYWRDPDYMIGKFMLHIVTGLFNTFTFYHVGNETIDMQSRLFSIFMTLTISPPLIQQLQPKYLHFRNIYKSREANSKIYSWFAFTCGAVLVEIPYSIVAGTIYFNCWWWGAVGRGSSKFDNAYIWMLLMLFELFYVGFGQAIASFSPNDLLASLLVPVFFLFVVSFCGVVVPYAALPHFWQSWMYQLTPFHYLLEGFLSVAVHGRPVICSSTEFSRFAPPPGQTCQSYTAAFIAQAGGYVQNGSNGLCEFCQYATGDEFAAGFNVYYTHKWLDYGVFWAFCAFNFAVVFLCSWLYLGGMKTIKRALSPAARKQRKDARVQNEKA</sequence>
<dbReference type="Pfam" id="PF00005">
    <property type="entry name" value="ABC_tran"/>
    <property type="match status" value="2"/>
</dbReference>
<feature type="transmembrane region" description="Helical" evidence="11">
    <location>
        <begin position="1425"/>
        <end position="1450"/>
    </location>
</feature>
<keyword evidence="6" id="KW-0067">ATP-binding</keyword>
<evidence type="ECO:0000256" key="9">
    <source>
        <dbReference type="SAM" id="Coils"/>
    </source>
</evidence>
<feature type="domain" description="ABC transporter" evidence="12">
    <location>
        <begin position="246"/>
        <end position="505"/>
    </location>
</feature>
<evidence type="ECO:0000256" key="8">
    <source>
        <dbReference type="ARBA" id="ARBA00023136"/>
    </source>
</evidence>
<comment type="caution">
    <text evidence="13">The sequence shown here is derived from an EMBL/GenBank/DDBJ whole genome shotgun (WGS) entry which is preliminary data.</text>
</comment>
<dbReference type="Gene3D" id="3.40.50.300">
    <property type="entry name" value="P-loop containing nucleotide triphosphate hydrolases"/>
    <property type="match status" value="2"/>
</dbReference>
<name>A0A8H3EI80_9LECA</name>
<feature type="transmembrane region" description="Helical" evidence="11">
    <location>
        <begin position="719"/>
        <end position="737"/>
    </location>
</feature>
<feature type="transmembrane region" description="Helical" evidence="11">
    <location>
        <begin position="683"/>
        <end position="707"/>
    </location>
</feature>
<dbReference type="InterPro" id="IPR034001">
    <property type="entry name" value="ABCG_PDR_1"/>
</dbReference>
<evidence type="ECO:0000256" key="10">
    <source>
        <dbReference type="SAM" id="MobiDB-lite"/>
    </source>
</evidence>
<dbReference type="CDD" id="cd03232">
    <property type="entry name" value="ABCG_PDR_domain2"/>
    <property type="match status" value="1"/>
</dbReference>
<keyword evidence="9" id="KW-0175">Coiled coil</keyword>
<dbReference type="CDD" id="cd03233">
    <property type="entry name" value="ABCG_PDR_domain1"/>
    <property type="match status" value="1"/>
</dbReference>
<accession>A0A8H3EI80</accession>
<dbReference type="InterPro" id="IPR017871">
    <property type="entry name" value="ABC_transporter-like_CS"/>
</dbReference>
<dbReference type="PROSITE" id="PS50893">
    <property type="entry name" value="ABC_TRANSPORTER_2"/>
    <property type="match status" value="2"/>
</dbReference>
<dbReference type="GO" id="GO:0005524">
    <property type="term" value="F:ATP binding"/>
    <property type="evidence" value="ECO:0007669"/>
    <property type="project" value="UniProtKB-KW"/>
</dbReference>
<evidence type="ECO:0000256" key="6">
    <source>
        <dbReference type="ARBA" id="ARBA00022840"/>
    </source>
</evidence>
<feature type="transmembrane region" description="Helical" evidence="11">
    <location>
        <begin position="858"/>
        <end position="876"/>
    </location>
</feature>
<dbReference type="EMBL" id="CAJPDT010000001">
    <property type="protein sequence ID" value="CAF9904472.1"/>
    <property type="molecule type" value="Genomic_DNA"/>
</dbReference>
<dbReference type="InterPro" id="IPR029481">
    <property type="entry name" value="ABC_trans_N"/>
</dbReference>
<feature type="transmembrane region" description="Helical" evidence="11">
    <location>
        <begin position="1551"/>
        <end position="1571"/>
    </location>
</feature>
<evidence type="ECO:0000259" key="12">
    <source>
        <dbReference type="PROSITE" id="PS50893"/>
    </source>
</evidence>
<dbReference type="Pfam" id="PF01061">
    <property type="entry name" value="ABC2_membrane"/>
    <property type="match status" value="2"/>
</dbReference>
<keyword evidence="7 11" id="KW-1133">Transmembrane helix</keyword>
<dbReference type="InterPro" id="IPR010929">
    <property type="entry name" value="PDR_CDR_ABC"/>
</dbReference>
<feature type="transmembrane region" description="Helical" evidence="11">
    <location>
        <begin position="642"/>
        <end position="663"/>
    </location>
</feature>
<dbReference type="InterPro" id="IPR013525">
    <property type="entry name" value="ABC2_TM"/>
</dbReference>
<feature type="transmembrane region" description="Helical" evidence="11">
    <location>
        <begin position="749"/>
        <end position="769"/>
    </location>
</feature>
<dbReference type="InterPro" id="IPR027417">
    <property type="entry name" value="P-loop_NTPase"/>
</dbReference>
<feature type="domain" description="ABC transporter" evidence="12">
    <location>
        <begin position="947"/>
        <end position="1190"/>
    </location>
</feature>
<evidence type="ECO:0000256" key="1">
    <source>
        <dbReference type="ARBA" id="ARBA00004141"/>
    </source>
</evidence>
<dbReference type="InterPro" id="IPR003593">
    <property type="entry name" value="AAA+_ATPase"/>
</dbReference>
<feature type="transmembrane region" description="Helical" evidence="11">
    <location>
        <begin position="1353"/>
        <end position="1378"/>
    </location>
</feature>
<evidence type="ECO:0000313" key="14">
    <source>
        <dbReference type="Proteomes" id="UP000664534"/>
    </source>
</evidence>
<gene>
    <name evidence="13" type="ORF">IMSHALPRED_000072</name>
</gene>
<feature type="coiled-coil region" evidence="9">
    <location>
        <begin position="549"/>
        <end position="576"/>
    </location>
</feature>
<dbReference type="InterPro" id="IPR043926">
    <property type="entry name" value="ABCG_dom"/>
</dbReference>
<dbReference type="InterPro" id="IPR034003">
    <property type="entry name" value="ABCG_PDR_2"/>
</dbReference>
<dbReference type="Pfam" id="PF14510">
    <property type="entry name" value="ABC_trans_N"/>
    <property type="match status" value="1"/>
</dbReference>
<feature type="region of interest" description="Disordered" evidence="10">
    <location>
        <begin position="50"/>
        <end position="154"/>
    </location>
</feature>
<dbReference type="InterPro" id="IPR003439">
    <property type="entry name" value="ABC_transporter-like_ATP-bd"/>
</dbReference>
<evidence type="ECO:0000313" key="13">
    <source>
        <dbReference type="EMBL" id="CAF9904472.1"/>
    </source>
</evidence>